<proteinExistence type="predicted"/>
<evidence type="ECO:0000313" key="1">
    <source>
        <dbReference type="EMBL" id="AZI55151.1"/>
    </source>
</evidence>
<protein>
    <submittedName>
        <fullName evidence="1">Uncharacterized protein</fullName>
    </submittedName>
</protein>
<evidence type="ECO:0000313" key="2">
    <source>
        <dbReference type="Proteomes" id="UP000272316"/>
    </source>
</evidence>
<dbReference type="RefSeq" id="WP_124986286.1">
    <property type="nucleotide sequence ID" value="NZ_CP034160.1"/>
</dbReference>
<dbReference type="AlphaFoldDB" id="A0A3G8ZMQ7"/>
<dbReference type="Proteomes" id="UP000272316">
    <property type="component" value="Chromosome"/>
</dbReference>
<accession>A0A3G8ZMQ7</accession>
<organism evidence="1 2">
    <name type="scientific">Epilithonimonas vandammei</name>
    <dbReference type="NCBI Taxonomy" id="2487072"/>
    <lineage>
        <taxon>Bacteria</taxon>
        <taxon>Pseudomonadati</taxon>
        <taxon>Bacteroidota</taxon>
        <taxon>Flavobacteriia</taxon>
        <taxon>Flavobacteriales</taxon>
        <taxon>Weeksellaceae</taxon>
        <taxon>Chryseobacterium group</taxon>
        <taxon>Epilithonimonas</taxon>
    </lineage>
</organism>
<dbReference type="KEGG" id="eva:EIB75_07810"/>
<gene>
    <name evidence="1" type="ORF">EIB75_07810</name>
</gene>
<dbReference type="EMBL" id="CP034160">
    <property type="protein sequence ID" value="AZI55151.1"/>
    <property type="molecule type" value="Genomic_DNA"/>
</dbReference>
<name>A0A3G8ZMQ7_9FLAO</name>
<sequence length="117" mass="13260">MGAETYKQAFKYENLVRIAFDCPRGMRNGADLCVMQNAMTMEDGKTHAKHLGSFDKQFEKVKGYTSKALIKLSKTKPYSAEKDFFLDLDSKINWVGTTAQLMTIVVTALDKVIELRK</sequence>
<reference evidence="2" key="1">
    <citation type="submission" date="2018-11" db="EMBL/GenBank/DDBJ databases">
        <title>Proposal to divide the Flavobacteriaceae and reorganize its genera based on Amino Acid Identity values calculated from whole genome sequences.</title>
        <authorList>
            <person name="Nicholson A.C."/>
            <person name="Gulvik C.A."/>
            <person name="Whitney A.M."/>
            <person name="Sheth M."/>
            <person name="Batra D."/>
            <person name="Pryor J."/>
            <person name="Bernardet J.-F."/>
            <person name="Hugo C."/>
            <person name="Kampfer P."/>
            <person name="Newman J.D."/>
            <person name="McQuiston J.R."/>
        </authorList>
    </citation>
    <scope>NUCLEOTIDE SEQUENCE [LARGE SCALE GENOMIC DNA]</scope>
    <source>
        <strain evidence="2">H6466</strain>
    </source>
</reference>